<dbReference type="InterPro" id="IPR014729">
    <property type="entry name" value="Rossmann-like_a/b/a_fold"/>
</dbReference>
<evidence type="ECO:0000313" key="12">
    <source>
        <dbReference type="Proteomes" id="UP001596015"/>
    </source>
</evidence>
<reference evidence="12" key="1">
    <citation type="journal article" date="2019" name="Int. J. Syst. Evol. Microbiol.">
        <title>The Global Catalogue of Microorganisms (GCM) 10K type strain sequencing project: providing services to taxonomists for standard genome sequencing and annotation.</title>
        <authorList>
            <consortium name="The Broad Institute Genomics Platform"/>
            <consortium name="The Broad Institute Genome Sequencing Center for Infectious Disease"/>
            <person name="Wu L."/>
            <person name="Ma J."/>
        </authorList>
    </citation>
    <scope>NUCLEOTIDE SEQUENCE [LARGE SCALE GENOMIC DNA]</scope>
    <source>
        <strain evidence="12">CCUG 49679</strain>
    </source>
</reference>
<accession>A0ABV8XCP1</accession>
<dbReference type="PANTHER" id="PTHR11766:SF1">
    <property type="entry name" value="TYROSINE--TRNA LIGASE"/>
    <property type="match status" value="1"/>
</dbReference>
<keyword evidence="5 10" id="KW-0694">RNA-binding</keyword>
<evidence type="ECO:0000256" key="10">
    <source>
        <dbReference type="PROSITE-ProRule" id="PRU00182"/>
    </source>
</evidence>
<evidence type="ECO:0000256" key="5">
    <source>
        <dbReference type="ARBA" id="ARBA00022884"/>
    </source>
</evidence>
<keyword evidence="7 9" id="KW-0030">Aminoacyl-tRNA synthetase</keyword>
<evidence type="ECO:0000256" key="3">
    <source>
        <dbReference type="ARBA" id="ARBA00022741"/>
    </source>
</evidence>
<keyword evidence="6 9" id="KW-0648">Protein biosynthesis</keyword>
<comment type="caution">
    <text evidence="11">The sequence shown here is derived from an EMBL/GenBank/DDBJ whole genome shotgun (WGS) entry which is preliminary data.</text>
</comment>
<protein>
    <recommendedName>
        <fullName evidence="9">Tyrosine--tRNA ligase</fullName>
        <ecNumber evidence="9">6.1.1.1</ecNumber>
    </recommendedName>
    <alternativeName>
        <fullName evidence="9">Tyrosyl-tRNA synthetase</fullName>
        <shortName evidence="9">TyrRS</shortName>
    </alternativeName>
</protein>
<dbReference type="PROSITE" id="PS50889">
    <property type="entry name" value="S4"/>
    <property type="match status" value="1"/>
</dbReference>
<dbReference type="EMBL" id="JBHSEO010000051">
    <property type="protein sequence ID" value="MFC4416498.1"/>
    <property type="molecule type" value="Genomic_DNA"/>
</dbReference>
<dbReference type="HAMAP" id="MF_02007">
    <property type="entry name" value="Tyr_tRNA_synth_type2"/>
    <property type="match status" value="1"/>
</dbReference>
<keyword evidence="1 9" id="KW-0963">Cytoplasm</keyword>
<dbReference type="InterPro" id="IPR002305">
    <property type="entry name" value="aa-tRNA-synth_Ic"/>
</dbReference>
<comment type="subunit">
    <text evidence="9">Homodimer.</text>
</comment>
<keyword evidence="2 9" id="KW-0436">Ligase</keyword>
<comment type="similarity">
    <text evidence="9">Belongs to the class-I aminoacyl-tRNA synthetase family. TyrS type 2 subfamily.</text>
</comment>
<feature type="short sequence motif" description="'KMSKS' region" evidence="9">
    <location>
        <begin position="226"/>
        <end position="230"/>
    </location>
</feature>
<keyword evidence="4 9" id="KW-0067">ATP-binding</keyword>
<gene>
    <name evidence="9 11" type="primary">tyrS</name>
    <name evidence="11" type="ORF">ACFO0E_08755</name>
</gene>
<dbReference type="SUPFAM" id="SSF52374">
    <property type="entry name" value="Nucleotidylyl transferase"/>
    <property type="match status" value="1"/>
</dbReference>
<dbReference type="PROSITE" id="PS00178">
    <property type="entry name" value="AA_TRNA_LIGASE_I"/>
    <property type="match status" value="1"/>
</dbReference>
<evidence type="ECO:0000256" key="8">
    <source>
        <dbReference type="ARBA" id="ARBA00048248"/>
    </source>
</evidence>
<dbReference type="InterPro" id="IPR001412">
    <property type="entry name" value="aa-tRNA-synth_I_CS"/>
</dbReference>
<comment type="function">
    <text evidence="9">Catalyzes the attachment of tyrosine to tRNA(Tyr) in a two-step reaction: tyrosine is first activated by ATP to form Tyr-AMP and then transferred to the acceptor end of tRNA(Tyr).</text>
</comment>
<dbReference type="PANTHER" id="PTHR11766">
    <property type="entry name" value="TYROSYL-TRNA SYNTHETASE"/>
    <property type="match status" value="1"/>
</dbReference>
<feature type="short sequence motif" description="'HIGH' region" evidence="9">
    <location>
        <begin position="42"/>
        <end position="51"/>
    </location>
</feature>
<dbReference type="SUPFAM" id="SSF55174">
    <property type="entry name" value="Alpha-L RNA-binding motif"/>
    <property type="match status" value="1"/>
</dbReference>
<evidence type="ECO:0000256" key="1">
    <source>
        <dbReference type="ARBA" id="ARBA00022490"/>
    </source>
</evidence>
<comment type="catalytic activity">
    <reaction evidence="8 9">
        <text>tRNA(Tyr) + L-tyrosine + ATP = L-tyrosyl-tRNA(Tyr) + AMP + diphosphate + H(+)</text>
        <dbReference type="Rhea" id="RHEA:10220"/>
        <dbReference type="Rhea" id="RHEA-COMP:9706"/>
        <dbReference type="Rhea" id="RHEA-COMP:9707"/>
        <dbReference type="ChEBI" id="CHEBI:15378"/>
        <dbReference type="ChEBI" id="CHEBI:30616"/>
        <dbReference type="ChEBI" id="CHEBI:33019"/>
        <dbReference type="ChEBI" id="CHEBI:58315"/>
        <dbReference type="ChEBI" id="CHEBI:78442"/>
        <dbReference type="ChEBI" id="CHEBI:78536"/>
        <dbReference type="ChEBI" id="CHEBI:456215"/>
        <dbReference type="EC" id="6.1.1.1"/>
    </reaction>
</comment>
<dbReference type="EC" id="6.1.1.1" evidence="9"/>
<feature type="binding site" evidence="9">
    <location>
        <position position="229"/>
    </location>
    <ligand>
        <name>ATP</name>
        <dbReference type="ChEBI" id="CHEBI:30616"/>
    </ligand>
</feature>
<organism evidence="11 12">
    <name type="scientific">Chromohalobacter beijerinckii</name>
    <dbReference type="NCBI Taxonomy" id="86179"/>
    <lineage>
        <taxon>Bacteria</taxon>
        <taxon>Pseudomonadati</taxon>
        <taxon>Pseudomonadota</taxon>
        <taxon>Gammaproteobacteria</taxon>
        <taxon>Oceanospirillales</taxon>
        <taxon>Halomonadaceae</taxon>
        <taxon>Chromohalobacter</taxon>
    </lineage>
</organism>
<dbReference type="RefSeq" id="WP_040239855.1">
    <property type="nucleotide sequence ID" value="NZ_JAKGAK010000013.1"/>
</dbReference>
<proteinExistence type="inferred from homology"/>
<evidence type="ECO:0000256" key="7">
    <source>
        <dbReference type="ARBA" id="ARBA00023146"/>
    </source>
</evidence>
<keyword evidence="3 9" id="KW-0547">Nucleotide-binding</keyword>
<sequence length="398" mass="44059">MTDVADALALLKRGTHEILLEDELVKKLESGRKLRIKAGFDPTAPDLHLGHSVLLTKMRQFQELGHQVVFLIGDFTGRIGDPTGKNVTRKPLTEEEVKANAETYKEQVFKVLDPALTEVRFNAEWMSQLSAADMIELAAQSTVARMLERDDFEKRYTANQSISIHEFLYPLVQGYDSVALEADVELGGTDQKFNLLMGRELQKHFGQAPQVVMTMPLLEGLDGVQKMSKSLGNYVGVDDTPGVMFNKLVSMPDSLMWRYFELLSLKSNEDIDAIRQSIESGANPRDIKMELARELIGRYHGDEAAANAHKSAGNQLAEGELPEDLPEVEVIFEGEQAPIAAVLNRSGLANNSAQAKDMLGNGRVKVDGHVVARDHMLATGRSYVIQAGKKRYARVILG</sequence>
<evidence type="ECO:0000256" key="2">
    <source>
        <dbReference type="ARBA" id="ARBA00022598"/>
    </source>
</evidence>
<evidence type="ECO:0000256" key="4">
    <source>
        <dbReference type="ARBA" id="ARBA00022840"/>
    </source>
</evidence>
<dbReference type="Gene3D" id="3.10.290.10">
    <property type="entry name" value="RNA-binding S4 domain"/>
    <property type="match status" value="1"/>
</dbReference>
<evidence type="ECO:0000313" key="11">
    <source>
        <dbReference type="EMBL" id="MFC4416498.1"/>
    </source>
</evidence>
<dbReference type="InterPro" id="IPR024088">
    <property type="entry name" value="Tyr-tRNA-ligase_bac-type"/>
</dbReference>
<dbReference type="Gene3D" id="3.40.50.620">
    <property type="entry name" value="HUPs"/>
    <property type="match status" value="1"/>
</dbReference>
<dbReference type="Gene3D" id="1.10.240.10">
    <property type="entry name" value="Tyrosyl-Transfer RNA Synthetase"/>
    <property type="match status" value="1"/>
</dbReference>
<evidence type="ECO:0000256" key="9">
    <source>
        <dbReference type="HAMAP-Rule" id="MF_02007"/>
    </source>
</evidence>
<keyword evidence="12" id="KW-1185">Reference proteome</keyword>
<evidence type="ECO:0000256" key="6">
    <source>
        <dbReference type="ARBA" id="ARBA00022917"/>
    </source>
</evidence>
<dbReference type="CDD" id="cd00805">
    <property type="entry name" value="TyrRS_core"/>
    <property type="match status" value="1"/>
</dbReference>
<comment type="subcellular location">
    <subcellularLocation>
        <location evidence="9">Cytoplasm</location>
    </subcellularLocation>
</comment>
<dbReference type="InterPro" id="IPR002307">
    <property type="entry name" value="Tyr-tRNA-ligase"/>
</dbReference>
<dbReference type="PRINTS" id="PR01040">
    <property type="entry name" value="TRNASYNTHTYR"/>
</dbReference>
<dbReference type="GO" id="GO:0004831">
    <property type="term" value="F:tyrosine-tRNA ligase activity"/>
    <property type="evidence" value="ECO:0007669"/>
    <property type="project" value="UniProtKB-EC"/>
</dbReference>
<name>A0ABV8XCP1_9GAMM</name>
<dbReference type="NCBIfam" id="TIGR00234">
    <property type="entry name" value="tyrS"/>
    <property type="match status" value="1"/>
</dbReference>
<dbReference type="InterPro" id="IPR024108">
    <property type="entry name" value="Tyr-tRNA-ligase_bac_2"/>
</dbReference>
<dbReference type="InterPro" id="IPR036986">
    <property type="entry name" value="S4_RNA-bd_sf"/>
</dbReference>
<dbReference type="Pfam" id="PF00579">
    <property type="entry name" value="tRNA-synt_1b"/>
    <property type="match status" value="1"/>
</dbReference>
<dbReference type="Proteomes" id="UP001596015">
    <property type="component" value="Unassembled WGS sequence"/>
</dbReference>